<evidence type="ECO:0000256" key="2">
    <source>
        <dbReference type="SAM" id="MobiDB-lite"/>
    </source>
</evidence>
<feature type="compositionally biased region" description="Basic residues" evidence="2">
    <location>
        <begin position="599"/>
        <end position="609"/>
    </location>
</feature>
<feature type="coiled-coil region" evidence="1">
    <location>
        <begin position="158"/>
        <end position="185"/>
    </location>
</feature>
<feature type="compositionally biased region" description="Low complexity" evidence="2">
    <location>
        <begin position="527"/>
        <end position="539"/>
    </location>
</feature>
<keyword evidence="1" id="KW-0175">Coiled coil</keyword>
<feature type="compositionally biased region" description="Pro residues" evidence="2">
    <location>
        <begin position="824"/>
        <end position="839"/>
    </location>
</feature>
<feature type="region of interest" description="Disordered" evidence="2">
    <location>
        <begin position="441"/>
        <end position="479"/>
    </location>
</feature>
<protein>
    <submittedName>
        <fullName evidence="3">Uncharacterized protein</fullName>
    </submittedName>
</protein>
<accession>A0A7S3YNB4</accession>
<proteinExistence type="predicted"/>
<reference evidence="3" key="1">
    <citation type="submission" date="2021-01" db="EMBL/GenBank/DDBJ databases">
        <authorList>
            <person name="Corre E."/>
            <person name="Pelletier E."/>
            <person name="Niang G."/>
            <person name="Scheremetjew M."/>
            <person name="Finn R."/>
            <person name="Kale V."/>
            <person name="Holt S."/>
            <person name="Cochrane G."/>
            <person name="Meng A."/>
            <person name="Brown T."/>
            <person name="Cohen L."/>
        </authorList>
    </citation>
    <scope>NUCLEOTIDE SEQUENCE</scope>
    <source>
        <strain evidence="3">CCCM811</strain>
    </source>
</reference>
<feature type="compositionally biased region" description="Low complexity" evidence="2">
    <location>
        <begin position="460"/>
        <end position="478"/>
    </location>
</feature>
<dbReference type="Gene3D" id="3.15.10.10">
    <property type="entry name" value="Bactericidal permeability-increasing protein, domain 1"/>
    <property type="match status" value="1"/>
</dbReference>
<name>A0A7S3YNB4_9EUKA</name>
<feature type="region of interest" description="Disordered" evidence="2">
    <location>
        <begin position="565"/>
        <end position="612"/>
    </location>
</feature>
<dbReference type="PANTHER" id="PTHR31138">
    <property type="entry name" value="CHROMOSOME 19, WHOLE GENOME SHOTGUN SEQUENCE"/>
    <property type="match status" value="1"/>
</dbReference>
<feature type="region of interest" description="Disordered" evidence="2">
    <location>
        <begin position="799"/>
        <end position="861"/>
    </location>
</feature>
<sequence>MMSDGENARSLEAEGVEAAAPESKVIEKSIIVAAAHSGVEIAREAAITAQTAVVEAGRSKAVRRLSAQLLSVAEQSLQALAVVVGEKPPEGKVAVEDVVELLRTGVRMLSDAVNESRAKEVGLLMLESSERIVLALWNALKTGVEALMGDKSLTRDVAAALRETADAAQREIDNLMALVDATERATLKHGDRKTFEKELLAPSASTQDPATEWDRAADSKWRGAVESAVASIESEIVVLLDSVEKSELARQLILAGRQALCELSEGEGLSSPGLWSFAGLLVGANPEARDLVLAGLESHEGIEALCRAAHEEVTKVSSAVEENDVARKLLEVAEDALGGMSEGKARADGRLEQLVHLLSGGDVDASVEPLIKDFCADITSGVAMASKLRDSVGLQVIRSVRRLVHELATFGALSCSHGEAGRRWRRDASALRDALPAQEEDYAKRTASSHVATCRSVGKSPCPRRSPPRVAAAAAPIPSDEKMRRKIELMVDLAKALPDPSGHSADAATAASDNTVAANPRGVGLESSLRSPSSSSVTSDVAGNLSDSLGIHDKKAASLEKSGFEGVGTADHAENQAQRKKGRTLSHGANSRPSEQGCGRRRRRRRGGSTRRASSLFDDVLSSVCTLSGGLVDTGKHLIDYSFAKEVFLSKVRQASARFLVEFLAKSRTAPIVGSTESLEYKIWNVDLSGFEADPSHVTVTFDEKRMEVRVTADQLSCHMDDLKWRYKQLNFPYWSGKGQLGAKMNHGSFTFDIGLQFLSGAVARRRRQAMEKRRRERDSEAKLPGFCVTSSKLSLANMHHGEDDKNHHDPSVSKQGSSSPSSSSPPPPSSSSPPPPSSPSSSSSTTHTRPGEGVRSERTDDKPVLWVAVKSKRVSVGDLDLEINAGSHVSSWFYNTLADMFKESLRKGLEDGLTRALDKNAEHLLDECNALAQQHYQFLLYIFGDPDTHRERFEAIDQDIDVKNKAFHLRPVAS</sequence>
<gene>
    <name evidence="3" type="ORF">LGLO00237_LOCUS8562</name>
</gene>
<feature type="compositionally biased region" description="Basic and acidic residues" evidence="2">
    <location>
        <begin position="800"/>
        <end position="812"/>
    </location>
</feature>
<feature type="compositionally biased region" description="Low complexity" evidence="2">
    <location>
        <begin position="504"/>
        <end position="519"/>
    </location>
</feature>
<evidence type="ECO:0000313" key="3">
    <source>
        <dbReference type="EMBL" id="CAE0656995.1"/>
    </source>
</evidence>
<feature type="region of interest" description="Disordered" evidence="2">
    <location>
        <begin position="499"/>
        <end position="541"/>
    </location>
</feature>
<organism evidence="3">
    <name type="scientific">Lotharella globosa</name>
    <dbReference type="NCBI Taxonomy" id="91324"/>
    <lineage>
        <taxon>Eukaryota</taxon>
        <taxon>Sar</taxon>
        <taxon>Rhizaria</taxon>
        <taxon>Cercozoa</taxon>
        <taxon>Chlorarachniophyceae</taxon>
        <taxon>Lotharella</taxon>
    </lineage>
</organism>
<feature type="compositionally biased region" description="Basic and acidic residues" evidence="2">
    <location>
        <begin position="850"/>
        <end position="861"/>
    </location>
</feature>
<evidence type="ECO:0000256" key="1">
    <source>
        <dbReference type="SAM" id="Coils"/>
    </source>
</evidence>
<dbReference type="EMBL" id="HBIV01011487">
    <property type="protein sequence ID" value="CAE0656995.1"/>
    <property type="molecule type" value="Transcribed_RNA"/>
</dbReference>
<dbReference type="AlphaFoldDB" id="A0A7S3YNB4"/>
<dbReference type="PANTHER" id="PTHR31138:SF1">
    <property type="entry name" value="PDZ DOMAIN-CONTAINING PROTEIN"/>
    <property type="match status" value="1"/>
</dbReference>